<feature type="region of interest" description="Disordered" evidence="5">
    <location>
        <begin position="676"/>
        <end position="848"/>
    </location>
</feature>
<evidence type="ECO:0000256" key="3">
    <source>
        <dbReference type="ARBA" id="ARBA00022833"/>
    </source>
</evidence>
<feature type="compositionally biased region" description="Low complexity" evidence="5">
    <location>
        <begin position="743"/>
        <end position="752"/>
    </location>
</feature>
<gene>
    <name evidence="7" type="ORF">TIFTF001_000324</name>
</gene>
<feature type="region of interest" description="Disordered" evidence="5">
    <location>
        <begin position="1186"/>
        <end position="1217"/>
    </location>
</feature>
<sequence length="1217" mass="132762">MGFDNECILNIQSLAGEYFCPVCRLLVYPNEALQSQCTHLYCKPCLTYVVSTTRVCPYDGYLVTEADSKPLIEANKSLAETIGKIAVHCLFHRSGCIWKGSLSDCTSHCTGCAFGNSAVVCNRCGTQIMHRQVQEHALTCPGIAASATGTATTADQTQAAAVTSQAQPSQTAVATPGKDLNQQSISSSQAHPVVQAAVPTPEQWYQQQQQLYQQYYQQYPGHDPSQQQYQHYYPYQQAAVPQYQQHAHASNATGQLQPRLPQLQLQPQTQPQPQLSQSQPQASHIQAAVATQPQNQTQVVPPHSQIQSQTYPPTPGQPYPQPQSHQQSQLQAQPHTPPSQPRSLSQAQLLGQLQPNPQPNQPPTANFQSQTQQPSAHVVTGHHSFPQSQNPVLQSQLPKQAPLMRPPHSHATTASQTRPALLPSPGQVQNTPPAQQQSVQQPYLQQPGQPVHQRPNMQPVQQTFLHQHYVQQQPMPSQLRPTGQSHLFPPQTHAYSQPTVQHAKSPNLVGGRSMPNLGVQAQPNSQHAGGVMRPSYPGTNQQAPNQSNMLKTNIQMQLPSEQQSGENSRATMYERQGNHIFEKGTARQEVEASSLMPANVRDVKTEKSETDLKSTNLEHKSAEDKAEQTSETYLSKGDSFLQKKSPLKAVERHEGQGGNLVMEAVSGFDGGSKGVPVSSAQILSNPAPGGEVKSSNPHGFQDKSRPQVSGVEFQGFPHSSQVQAHQLPGPPSLLHVPPPGPPHQTQGPGAPQIHFRPQLPGHPLHPHDGIPGSALPFERGPSQSGLGQQSSELQSVAPQGPYNRGPSGASRFSQGQGSVLLPPHAFDSHGGTMARAAPHGPEIFPNQRPNFMDSRGFDPYGPVGSRDERFNPFPAGSNYRPEFEDDLRQFPRPYDRGPHGLKFDTGLKMDSGVGSVSSRFLSPYNGGGANDAGECLGGHHEDTFGRMDPTCGQLDFMGPGPGYDRHHMDSWGSRSPGRELPGISSRGFRGPGPDDIHGRESGRFGEPFGSSFHESRFPMLPSHRRWGEFEGPHNMGRGEHLRNDFIGSDNFAGPFRWREHLGGPHGRSPLGEPIGFGAHPRHSRIREMGGPGSFDPFGRGDGSSFPRFGEPGFRSRFSPHGFPTDDGIFTRDLAFDKSRKRKPPAMGWCRICKVDCETVEGLDLHSQTREHQKMAMDMVVTIKQNSKKKKLAFGDQSSLGDASQPRSAGSEGHGKNN</sequence>
<keyword evidence="2 4" id="KW-0863">Zinc-finger</keyword>
<feature type="compositionally biased region" description="Low complexity" evidence="5">
    <location>
        <begin position="265"/>
        <end position="311"/>
    </location>
</feature>
<feature type="compositionally biased region" description="Polar residues" evidence="5">
    <location>
        <begin position="364"/>
        <end position="375"/>
    </location>
</feature>
<feature type="compositionally biased region" description="Low complexity" evidence="5">
    <location>
        <begin position="782"/>
        <end position="795"/>
    </location>
</feature>
<organism evidence="7 8">
    <name type="scientific">Ficus carica</name>
    <name type="common">Common fig</name>
    <dbReference type="NCBI Taxonomy" id="3494"/>
    <lineage>
        <taxon>Eukaryota</taxon>
        <taxon>Viridiplantae</taxon>
        <taxon>Streptophyta</taxon>
        <taxon>Embryophyta</taxon>
        <taxon>Tracheophyta</taxon>
        <taxon>Spermatophyta</taxon>
        <taxon>Magnoliopsida</taxon>
        <taxon>eudicotyledons</taxon>
        <taxon>Gunneridae</taxon>
        <taxon>Pentapetalae</taxon>
        <taxon>rosids</taxon>
        <taxon>fabids</taxon>
        <taxon>Rosales</taxon>
        <taxon>Moraceae</taxon>
        <taxon>Ficeae</taxon>
        <taxon>Ficus</taxon>
    </lineage>
</organism>
<feature type="region of interest" description="Disordered" evidence="5">
    <location>
        <begin position="265"/>
        <end position="455"/>
    </location>
</feature>
<evidence type="ECO:0000256" key="4">
    <source>
        <dbReference type="PROSITE-ProRule" id="PRU00175"/>
    </source>
</evidence>
<dbReference type="Proteomes" id="UP001187192">
    <property type="component" value="Unassembled WGS sequence"/>
</dbReference>
<evidence type="ECO:0000256" key="2">
    <source>
        <dbReference type="ARBA" id="ARBA00022771"/>
    </source>
</evidence>
<dbReference type="PANTHER" id="PTHR37393:SF1">
    <property type="entry name" value="AT-RICH INTERACTIVE DOMAIN-CONTAINING PROTEIN 1A-LIKE"/>
    <property type="match status" value="1"/>
</dbReference>
<feature type="compositionally biased region" description="Pro residues" evidence="5">
    <location>
        <begin position="728"/>
        <end position="742"/>
    </location>
</feature>
<dbReference type="InterPro" id="IPR001841">
    <property type="entry name" value="Znf_RING"/>
</dbReference>
<evidence type="ECO:0000313" key="8">
    <source>
        <dbReference type="Proteomes" id="UP001187192"/>
    </source>
</evidence>
<keyword evidence="3" id="KW-0862">Zinc</keyword>
<dbReference type="AlphaFoldDB" id="A0AA87Z9R4"/>
<feature type="compositionally biased region" description="Polar residues" evidence="5">
    <location>
        <begin position="180"/>
        <end position="190"/>
    </location>
</feature>
<feature type="region of interest" description="Disordered" evidence="5">
    <location>
        <begin position="161"/>
        <end position="194"/>
    </location>
</feature>
<reference evidence="7" key="1">
    <citation type="submission" date="2023-07" db="EMBL/GenBank/DDBJ databases">
        <title>draft genome sequence of fig (Ficus carica).</title>
        <authorList>
            <person name="Takahashi T."/>
            <person name="Nishimura K."/>
        </authorList>
    </citation>
    <scope>NUCLEOTIDE SEQUENCE</scope>
</reference>
<feature type="compositionally biased region" description="Low complexity" evidence="5">
    <location>
        <begin position="429"/>
        <end position="450"/>
    </location>
</feature>
<evidence type="ECO:0000256" key="1">
    <source>
        <dbReference type="ARBA" id="ARBA00022723"/>
    </source>
</evidence>
<dbReference type="PANTHER" id="PTHR37393">
    <property type="entry name" value="AT-RICH INTERACTIVE DOMAIN-CONTAINING PROTEIN 1A-LIKE"/>
    <property type="match status" value="1"/>
</dbReference>
<evidence type="ECO:0000256" key="5">
    <source>
        <dbReference type="SAM" id="MobiDB-lite"/>
    </source>
</evidence>
<dbReference type="CDD" id="cd16449">
    <property type="entry name" value="RING-HC"/>
    <property type="match status" value="1"/>
</dbReference>
<feature type="compositionally biased region" description="Polar residues" evidence="5">
    <location>
        <begin position="385"/>
        <end position="398"/>
    </location>
</feature>
<evidence type="ECO:0000259" key="6">
    <source>
        <dbReference type="PROSITE" id="PS50089"/>
    </source>
</evidence>
<feature type="domain" description="RING-type" evidence="6">
    <location>
        <begin position="20"/>
        <end position="59"/>
    </location>
</feature>
<dbReference type="InterPro" id="IPR013083">
    <property type="entry name" value="Znf_RING/FYVE/PHD"/>
</dbReference>
<dbReference type="EMBL" id="BTGU01000001">
    <property type="protein sequence ID" value="GMN23911.1"/>
    <property type="molecule type" value="Genomic_DNA"/>
</dbReference>
<protein>
    <recommendedName>
        <fullName evidence="6">RING-type domain-containing protein</fullName>
    </recommendedName>
</protein>
<keyword evidence="1" id="KW-0479">Metal-binding</keyword>
<name>A0AA87Z9R4_FICCA</name>
<dbReference type="SUPFAM" id="SSF57850">
    <property type="entry name" value="RING/U-box"/>
    <property type="match status" value="1"/>
</dbReference>
<proteinExistence type="predicted"/>
<dbReference type="PROSITE" id="PS00518">
    <property type="entry name" value="ZF_RING_1"/>
    <property type="match status" value="1"/>
</dbReference>
<dbReference type="InterPro" id="IPR017907">
    <property type="entry name" value="Znf_RING_CS"/>
</dbReference>
<dbReference type="GO" id="GO:0008270">
    <property type="term" value="F:zinc ion binding"/>
    <property type="evidence" value="ECO:0007669"/>
    <property type="project" value="UniProtKB-KW"/>
</dbReference>
<feature type="compositionally biased region" description="Low complexity" evidence="5">
    <location>
        <begin position="161"/>
        <end position="172"/>
    </location>
</feature>
<feature type="region of interest" description="Disordered" evidence="5">
    <location>
        <begin position="601"/>
        <end position="638"/>
    </location>
</feature>
<comment type="caution">
    <text evidence="7">The sequence shown here is derived from an EMBL/GenBank/DDBJ whole genome shotgun (WGS) entry which is preliminary data.</text>
</comment>
<dbReference type="PROSITE" id="PS50089">
    <property type="entry name" value="ZF_RING_2"/>
    <property type="match status" value="1"/>
</dbReference>
<feature type="compositionally biased region" description="Polar residues" evidence="5">
    <location>
        <begin position="537"/>
        <end position="546"/>
    </location>
</feature>
<feature type="compositionally biased region" description="Pro residues" evidence="5">
    <location>
        <begin position="312"/>
        <end position="321"/>
    </location>
</feature>
<dbReference type="Gene3D" id="3.30.40.10">
    <property type="entry name" value="Zinc/RING finger domain, C3HC4 (zinc finger)"/>
    <property type="match status" value="1"/>
</dbReference>
<feature type="compositionally biased region" description="Low complexity" evidence="5">
    <location>
        <begin position="322"/>
        <end position="334"/>
    </location>
</feature>
<keyword evidence="8" id="KW-1185">Reference proteome</keyword>
<evidence type="ECO:0000313" key="7">
    <source>
        <dbReference type="EMBL" id="GMN23911.1"/>
    </source>
</evidence>
<dbReference type="SUPFAM" id="SSF49599">
    <property type="entry name" value="TRAF domain-like"/>
    <property type="match status" value="1"/>
</dbReference>
<feature type="region of interest" description="Disordered" evidence="5">
    <location>
        <begin position="498"/>
        <end position="546"/>
    </location>
</feature>
<accession>A0AA87Z9R4</accession>
<feature type="compositionally biased region" description="Low complexity" evidence="5">
    <location>
        <begin position="343"/>
        <end position="355"/>
    </location>
</feature>
<feature type="compositionally biased region" description="Basic and acidic residues" evidence="5">
    <location>
        <begin position="601"/>
        <end position="628"/>
    </location>
</feature>
<feature type="compositionally biased region" description="Polar residues" evidence="5">
    <location>
        <begin position="1195"/>
        <end position="1207"/>
    </location>
</feature>